<dbReference type="PANTHER" id="PTHR41317:SF1">
    <property type="entry name" value="PD-(D_E)XK NUCLEASE FAMILY TRANSPOSASE"/>
    <property type="match status" value="1"/>
</dbReference>
<dbReference type="AlphaFoldDB" id="A0A9D1YLS8"/>
<dbReference type="PANTHER" id="PTHR41317">
    <property type="entry name" value="PD-(D_E)XK NUCLEASE FAMILY TRANSPOSASE"/>
    <property type="match status" value="1"/>
</dbReference>
<dbReference type="Pfam" id="PF12784">
    <property type="entry name" value="PDDEXK_2"/>
    <property type="match status" value="1"/>
</dbReference>
<gene>
    <name evidence="1" type="ORF">H9831_00450</name>
</gene>
<dbReference type="EMBL" id="DXDD01000003">
    <property type="protein sequence ID" value="HIY59145.1"/>
    <property type="molecule type" value="Genomic_DNA"/>
</dbReference>
<dbReference type="InterPro" id="IPR010106">
    <property type="entry name" value="RpnA"/>
</dbReference>
<evidence type="ECO:0000313" key="2">
    <source>
        <dbReference type="Proteomes" id="UP000824007"/>
    </source>
</evidence>
<dbReference type="Proteomes" id="UP000824007">
    <property type="component" value="Unassembled WGS sequence"/>
</dbReference>
<reference evidence="1" key="2">
    <citation type="submission" date="2021-04" db="EMBL/GenBank/DDBJ databases">
        <authorList>
            <person name="Gilroy R."/>
        </authorList>
    </citation>
    <scope>NUCLEOTIDE SEQUENCE</scope>
    <source>
        <strain evidence="1">ChiSxjej3B15-24422</strain>
    </source>
</reference>
<dbReference type="NCBIfam" id="TIGR01784">
    <property type="entry name" value="T_den_put_tspse"/>
    <property type="match status" value="1"/>
</dbReference>
<accession>A0A9D1YLS8</accession>
<name>A0A9D1YLS8_9FIRM</name>
<protein>
    <submittedName>
        <fullName evidence="1">Rpn family recombination-promoting nuclease/putative transposase</fullName>
    </submittedName>
</protein>
<reference evidence="1" key="1">
    <citation type="journal article" date="2021" name="PeerJ">
        <title>Extensive microbial diversity within the chicken gut microbiome revealed by metagenomics and culture.</title>
        <authorList>
            <person name="Gilroy R."/>
            <person name="Ravi A."/>
            <person name="Getino M."/>
            <person name="Pursley I."/>
            <person name="Horton D.L."/>
            <person name="Alikhan N.F."/>
            <person name="Baker D."/>
            <person name="Gharbi K."/>
            <person name="Hall N."/>
            <person name="Watson M."/>
            <person name="Adriaenssens E.M."/>
            <person name="Foster-Nyarko E."/>
            <person name="Jarju S."/>
            <person name="Secka A."/>
            <person name="Antonio M."/>
            <person name="Oren A."/>
            <person name="Chaudhuri R.R."/>
            <person name="La Ragione R."/>
            <person name="Hildebrand F."/>
            <person name="Pallen M.J."/>
        </authorList>
    </citation>
    <scope>NUCLEOTIDE SEQUENCE</scope>
    <source>
        <strain evidence="1">ChiSxjej3B15-24422</strain>
    </source>
</reference>
<organism evidence="1 2">
    <name type="scientific">Candidatus Eisenbergiella pullistercoris</name>
    <dbReference type="NCBI Taxonomy" id="2838555"/>
    <lineage>
        <taxon>Bacteria</taxon>
        <taxon>Bacillati</taxon>
        <taxon>Bacillota</taxon>
        <taxon>Clostridia</taxon>
        <taxon>Lachnospirales</taxon>
        <taxon>Lachnospiraceae</taxon>
        <taxon>Eisenbergiella</taxon>
    </lineage>
</organism>
<evidence type="ECO:0000313" key="1">
    <source>
        <dbReference type="EMBL" id="HIY59145.1"/>
    </source>
</evidence>
<comment type="caution">
    <text evidence="1">The sequence shown here is derived from an EMBL/GenBank/DDBJ whole genome shotgun (WGS) entry which is preliminary data.</text>
</comment>
<sequence>MEKTIQTLNLSDDFLFAKVMADSEICRRVLEKILQVPIRRISVPTVQRTIDILFEDKGVRLDVYVNDDEDTFYNIEMQCNKKRNLPKRTRYYAGSIDLDLIAAGEDYINLKRAYVIFLCTFDPFCDGRHIYTFENRCKENLSLSLGDESIKIFLNTRGTMDDVDEEMKEFLAYVEDTTDRFAARAKSPLIRQIHRKVVEVKHNPKMEVEYMTLMQRDRENIELGREEGFQKGQQAGVKIAFDIIRLYQSGKEAAEIAGQLGLETDYVRQILEDYENSQK</sequence>
<proteinExistence type="predicted"/>